<reference evidence="1 2" key="1">
    <citation type="journal article" date="2018" name="BMC Genomics">
        <title>Comparative genome analyses reveal sequence features reflecting distinct modes of host-adaptation between dicot and monocot powdery mildew.</title>
        <authorList>
            <person name="Wu Y."/>
            <person name="Ma X."/>
            <person name="Pan Z."/>
            <person name="Kale S.D."/>
            <person name="Song Y."/>
            <person name="King H."/>
            <person name="Zhang Q."/>
            <person name="Presley C."/>
            <person name="Deng X."/>
            <person name="Wei C.I."/>
            <person name="Xiao S."/>
        </authorList>
    </citation>
    <scope>NUCLEOTIDE SEQUENCE [LARGE SCALE GENOMIC DNA]</scope>
    <source>
        <strain evidence="1">UMSG2</strain>
    </source>
</reference>
<gene>
    <name evidence="1" type="ORF">OnM2_086062</name>
</gene>
<evidence type="ECO:0000313" key="2">
    <source>
        <dbReference type="Proteomes" id="UP000286134"/>
    </source>
</evidence>
<sequence>MQTLRNNFDSYTLDELFSNLLDEANRLQSKIESNETALIISSKRPTKFKSKKPYKVTKGMLCRHCSRTNHTTADCFDLFPEKAPKKWKRALESDTAKIPHNQHQKSDVVSNDENLLMSHEELALISYEDCNIDYNVNQVTPITVLTLQSADMSSDVINKEENAMLRYCSTIVKWGNAKSIQ</sequence>
<name>A0A420HEI2_9PEZI</name>
<protein>
    <submittedName>
        <fullName evidence="1">Uncharacterized protein</fullName>
    </submittedName>
</protein>
<feature type="non-terminal residue" evidence="1">
    <location>
        <position position="181"/>
    </location>
</feature>
<accession>A0A420HEI2</accession>
<dbReference type="AlphaFoldDB" id="A0A420HEI2"/>
<dbReference type="Proteomes" id="UP000286134">
    <property type="component" value="Unassembled WGS sequence"/>
</dbReference>
<evidence type="ECO:0000313" key="1">
    <source>
        <dbReference type="EMBL" id="RKF55829.1"/>
    </source>
</evidence>
<proteinExistence type="predicted"/>
<comment type="caution">
    <text evidence="1">The sequence shown here is derived from an EMBL/GenBank/DDBJ whole genome shotgun (WGS) entry which is preliminary data.</text>
</comment>
<dbReference type="OrthoDB" id="3599317at2759"/>
<keyword evidence="2" id="KW-1185">Reference proteome</keyword>
<dbReference type="EMBL" id="MCFK01008662">
    <property type="protein sequence ID" value="RKF55829.1"/>
    <property type="molecule type" value="Genomic_DNA"/>
</dbReference>
<organism evidence="1 2">
    <name type="scientific">Erysiphe neolycopersici</name>
    <dbReference type="NCBI Taxonomy" id="212602"/>
    <lineage>
        <taxon>Eukaryota</taxon>
        <taxon>Fungi</taxon>
        <taxon>Dikarya</taxon>
        <taxon>Ascomycota</taxon>
        <taxon>Pezizomycotina</taxon>
        <taxon>Leotiomycetes</taxon>
        <taxon>Erysiphales</taxon>
        <taxon>Erysiphaceae</taxon>
        <taxon>Erysiphe</taxon>
    </lineage>
</organism>